<dbReference type="Proteomes" id="UP000634139">
    <property type="component" value="Unassembled WGS sequence"/>
</dbReference>
<gene>
    <name evidence="2" type="ORF">GCM10011617_31650</name>
</gene>
<proteinExistence type="predicted"/>
<sequence>MNPLPPAYRWLDDLQPLPKMVAEARKLFGTVEAQGSADNPVILGWAKELGLAKVYSHDEIPWCGLFAAIVAKRAGKALPSQPLWARSWVNFGKDGSAKPQLGDVLVFRRGEVSGHVGLYIGEDYGAFHVLGGNQSDGVTTRTPRFPGTTWPPRRPRCFANMEQQNTKATWTGTALSSTLRPARSF</sequence>
<dbReference type="EMBL" id="BMZD01000018">
    <property type="protein sequence ID" value="GHA08955.1"/>
    <property type="molecule type" value="Genomic_DNA"/>
</dbReference>
<evidence type="ECO:0000313" key="3">
    <source>
        <dbReference type="Proteomes" id="UP000634139"/>
    </source>
</evidence>
<organism evidence="2 3">
    <name type="scientific">Novosphingobium arvoryzae</name>
    <dbReference type="NCBI Taxonomy" id="1256514"/>
    <lineage>
        <taxon>Bacteria</taxon>
        <taxon>Pseudomonadati</taxon>
        <taxon>Pseudomonadota</taxon>
        <taxon>Alphaproteobacteria</taxon>
        <taxon>Sphingomonadales</taxon>
        <taxon>Sphingomonadaceae</taxon>
        <taxon>Novosphingobium</taxon>
    </lineage>
</organism>
<dbReference type="RefSeq" id="WP_189543320.1">
    <property type="nucleotide sequence ID" value="NZ_BMZD01000018.1"/>
</dbReference>
<dbReference type="SUPFAM" id="SSF54001">
    <property type="entry name" value="Cysteine proteinases"/>
    <property type="match status" value="1"/>
</dbReference>
<reference evidence="2" key="2">
    <citation type="submission" date="2020-09" db="EMBL/GenBank/DDBJ databases">
        <authorList>
            <person name="Sun Q."/>
            <person name="Kim S."/>
        </authorList>
    </citation>
    <scope>NUCLEOTIDE SEQUENCE</scope>
    <source>
        <strain evidence="2">KCTC 32422</strain>
    </source>
</reference>
<dbReference type="InterPro" id="IPR013423">
    <property type="entry name" value="CHP02594"/>
</dbReference>
<protein>
    <recommendedName>
        <fullName evidence="1">Peptidase C51 domain-containing protein</fullName>
    </recommendedName>
</protein>
<comment type="caution">
    <text evidence="2">The sequence shown here is derived from an EMBL/GenBank/DDBJ whole genome shotgun (WGS) entry which is preliminary data.</text>
</comment>
<dbReference type="Pfam" id="PF05257">
    <property type="entry name" value="CHAP"/>
    <property type="match status" value="1"/>
</dbReference>
<evidence type="ECO:0000259" key="1">
    <source>
        <dbReference type="Pfam" id="PF05257"/>
    </source>
</evidence>
<keyword evidence="3" id="KW-1185">Reference proteome</keyword>
<feature type="domain" description="Peptidase C51" evidence="1">
    <location>
        <begin position="58"/>
        <end position="133"/>
    </location>
</feature>
<reference evidence="2" key="1">
    <citation type="journal article" date="2014" name="Int. J. Syst. Evol. Microbiol.">
        <title>Complete genome sequence of Corynebacterium casei LMG S-19264T (=DSM 44701T), isolated from a smear-ripened cheese.</title>
        <authorList>
            <consortium name="US DOE Joint Genome Institute (JGI-PGF)"/>
            <person name="Walter F."/>
            <person name="Albersmeier A."/>
            <person name="Kalinowski J."/>
            <person name="Ruckert C."/>
        </authorList>
    </citation>
    <scope>NUCLEOTIDE SEQUENCE</scope>
    <source>
        <strain evidence="2">KCTC 32422</strain>
    </source>
</reference>
<name>A0A918RSF5_9SPHN</name>
<dbReference type="NCBIfam" id="TIGR02594">
    <property type="entry name" value="TIGR02594 family protein"/>
    <property type="match status" value="1"/>
</dbReference>
<accession>A0A918RSF5</accession>
<dbReference type="Gene3D" id="3.90.1720.10">
    <property type="entry name" value="endopeptidase domain like (from Nostoc punctiforme)"/>
    <property type="match status" value="1"/>
</dbReference>
<dbReference type="AlphaFoldDB" id="A0A918RSF5"/>
<dbReference type="InterPro" id="IPR007921">
    <property type="entry name" value="CHAP_dom"/>
</dbReference>
<dbReference type="InterPro" id="IPR038765">
    <property type="entry name" value="Papain-like_cys_pep_sf"/>
</dbReference>
<evidence type="ECO:0000313" key="2">
    <source>
        <dbReference type="EMBL" id="GHA08955.1"/>
    </source>
</evidence>